<keyword evidence="2" id="KW-1133">Transmembrane helix</keyword>
<protein>
    <submittedName>
        <fullName evidence="3">DUF2291 family protein</fullName>
    </submittedName>
</protein>
<dbReference type="InterPro" id="IPR014582">
    <property type="entry name" value="UCP033535_lipo"/>
</dbReference>
<keyword evidence="2" id="KW-0812">Transmembrane</keyword>
<feature type="region of interest" description="Disordered" evidence="1">
    <location>
        <begin position="19"/>
        <end position="48"/>
    </location>
</feature>
<dbReference type="Proteomes" id="UP000273001">
    <property type="component" value="Chromosome"/>
</dbReference>
<evidence type="ECO:0000313" key="3">
    <source>
        <dbReference type="EMBL" id="AYD89268.1"/>
    </source>
</evidence>
<dbReference type="EMBL" id="CP032514">
    <property type="protein sequence ID" value="AYD89268.1"/>
    <property type="molecule type" value="Genomic_DNA"/>
</dbReference>
<keyword evidence="2" id="KW-0472">Membrane</keyword>
<dbReference type="SUPFAM" id="SSF141318">
    <property type="entry name" value="TM0957-like"/>
    <property type="match status" value="1"/>
</dbReference>
<organism evidence="3 4">
    <name type="scientific">Actinomyces lilanjuaniae</name>
    <dbReference type="NCBI Taxonomy" id="2321394"/>
    <lineage>
        <taxon>Bacteria</taxon>
        <taxon>Bacillati</taxon>
        <taxon>Actinomycetota</taxon>
        <taxon>Actinomycetes</taxon>
        <taxon>Actinomycetales</taxon>
        <taxon>Actinomycetaceae</taxon>
        <taxon>Actinomyces</taxon>
    </lineage>
</organism>
<evidence type="ECO:0000256" key="1">
    <source>
        <dbReference type="SAM" id="MobiDB-lite"/>
    </source>
</evidence>
<dbReference type="InterPro" id="IPR036215">
    <property type="entry name" value="TM0957-like_sf"/>
</dbReference>
<dbReference type="Pfam" id="PF10054">
    <property type="entry name" value="DUF2291"/>
    <property type="match status" value="1"/>
</dbReference>
<accession>A0ABN5PNJ0</accession>
<reference evidence="3 4" key="1">
    <citation type="submission" date="2018-09" db="EMBL/GenBank/DDBJ databases">
        <authorList>
            <person name="Li J."/>
        </authorList>
    </citation>
    <scope>NUCLEOTIDE SEQUENCE [LARGE SCALE GENOMIC DNA]</scope>
    <source>
        <strain evidence="3 4">2129</strain>
    </source>
</reference>
<feature type="transmembrane region" description="Helical" evidence="2">
    <location>
        <begin position="62"/>
        <end position="83"/>
    </location>
</feature>
<keyword evidence="4" id="KW-1185">Reference proteome</keyword>
<feature type="compositionally biased region" description="Low complexity" evidence="1">
    <location>
        <begin position="26"/>
        <end position="39"/>
    </location>
</feature>
<evidence type="ECO:0000313" key="4">
    <source>
        <dbReference type="Proteomes" id="UP000273001"/>
    </source>
</evidence>
<sequence>MDIHQVGASALVGLPEQGGSRVAQIDSTTDSGTGRSTSGRPGGSGVDRRVRAGASAAWRRPILWRTVAAAVLVAVCLLGTRFVSPSEAEAILSGDSVDPVDYATDTYSDVVAYVEDNAVPLPELAADLEADEDAAAEQHGQRDGEAAYTYATTFTGIVGGGGFGTVSVQVDGMPRGVAVYVPTGPALTGTALRDVTGETTFDMFTNQIDYAQVGITLNEQVRDDVLVPADLASLGGRTVTVTGAFAYSDPRPSPSCP</sequence>
<evidence type="ECO:0000256" key="2">
    <source>
        <dbReference type="SAM" id="Phobius"/>
    </source>
</evidence>
<name>A0ABN5PNJ0_9ACTO</name>
<gene>
    <name evidence="3" type="ORF">D5R93_02935</name>
</gene>
<proteinExistence type="predicted"/>